<evidence type="ECO:0000256" key="4">
    <source>
        <dbReference type="ARBA" id="ARBA00022840"/>
    </source>
</evidence>
<dbReference type="AlphaFoldDB" id="A0AB33IZU9"/>
<evidence type="ECO:0000256" key="1">
    <source>
        <dbReference type="ARBA" id="ARBA00022679"/>
    </source>
</evidence>
<dbReference type="InterPro" id="IPR006204">
    <property type="entry name" value="GHMP_kinase_N_dom"/>
</dbReference>
<dbReference type="InterPro" id="IPR036554">
    <property type="entry name" value="GHMP_kinase_C_sf"/>
</dbReference>
<dbReference type="GO" id="GO:0042352">
    <property type="term" value="P:GDP-L-fucose salvage"/>
    <property type="evidence" value="ECO:0007669"/>
    <property type="project" value="TreeGrafter"/>
</dbReference>
<gene>
    <name evidence="9" type="ORF">GTC17254_25360</name>
</gene>
<protein>
    <submittedName>
        <fullName evidence="9">Bifunctional fucokinase/fucose-1-phosphate guanylyltransferase</fullName>
    </submittedName>
</protein>
<dbReference type="SUPFAM" id="SSF54211">
    <property type="entry name" value="Ribosomal protein S5 domain 2-like"/>
    <property type="match status" value="1"/>
</dbReference>
<dbReference type="PANTHER" id="PTHR32463:SF0">
    <property type="entry name" value="L-FUCOSE KINASE"/>
    <property type="match status" value="1"/>
</dbReference>
<dbReference type="InterPro" id="IPR012887">
    <property type="entry name" value="GDP_fucose_pyrophosphorylase"/>
</dbReference>
<dbReference type="Pfam" id="PF07959">
    <property type="entry name" value="Fucose_pyrophosphorylase"/>
    <property type="match status" value="1"/>
</dbReference>
<evidence type="ECO:0000259" key="6">
    <source>
        <dbReference type="Pfam" id="PF00288"/>
    </source>
</evidence>
<feature type="domain" description="GHMP kinase N-terminal" evidence="6">
    <location>
        <begin position="662"/>
        <end position="732"/>
    </location>
</feature>
<evidence type="ECO:0000259" key="8">
    <source>
        <dbReference type="Pfam" id="PF08544"/>
    </source>
</evidence>
<feature type="domain" description="GHMP kinase C-terminal" evidence="8">
    <location>
        <begin position="812"/>
        <end position="890"/>
    </location>
</feature>
<dbReference type="InterPro" id="IPR013750">
    <property type="entry name" value="GHMP_kinase_C_dom"/>
</dbReference>
<evidence type="ECO:0000313" key="9">
    <source>
        <dbReference type="EMBL" id="BFO74939.1"/>
    </source>
</evidence>
<accession>A0AB33IZU9</accession>
<feature type="domain" description="GDP-fucose pyrophosphorylase" evidence="7">
    <location>
        <begin position="69"/>
        <end position="384"/>
    </location>
</feature>
<evidence type="ECO:0000259" key="7">
    <source>
        <dbReference type="Pfam" id="PF07959"/>
    </source>
</evidence>
<keyword evidence="9" id="KW-0548">Nucleotidyltransferase</keyword>
<dbReference type="InterPro" id="IPR052203">
    <property type="entry name" value="GHMP_Kinase-Related"/>
</dbReference>
<dbReference type="GO" id="GO:0050201">
    <property type="term" value="F:fucokinase activity"/>
    <property type="evidence" value="ECO:0007669"/>
    <property type="project" value="TreeGrafter"/>
</dbReference>
<keyword evidence="4" id="KW-0067">ATP-binding</keyword>
<sequence>MKKLLSLPPNLVGCFHDVTGYSRDEWFCTNDPVGHKLGSGGGSTWLLQACHEAQNAGQSMHEWLGSERRLLLHAGGQSRRLPSYAPSGKILTPIPVFRWERGQRLSQDLLSLQIPLYERIMEAAPERLHTMIVSGDVYIRATKPLQEIPDADVVCYGLWLDSSIAKDHGVFVASRQSPGVMKCMLQKPSVETLNGLLKDHFYLTDIGIWLFSDRAIELLMKRSMKDGELINYDMYSDFGCCLGTNPTMVDEEIAQLKVAVLPLPGGEFYHFGTSHELLSSTLAVQNLESDQRKIMHHSRKPHPSMFVQNCLLRVKLTAENQNLWIENSCVGSRWTLSHEHIITGVPENDFELTLKAGQCVDVVPVGETQYVVRPYGFQDRFDGALQQTPMFPVVGSVEEVGLMLRYMLGLETGQDAQKLFEGCRKMSAEEISAEANLRRLFAQRRSFRNQNWPALARNHEHSVFYQVDLEDAAREYAAANLPEPDALTGQELLMTRIHDAMFRSELRRLKGEQGSEEQGEKAFSLLRQGLMEQVSAAGQRPHPTTYQDQIVWARSPVRIDIAGGWTDTPPYCLMEGGRVINLAIELNGQPPLQTYVKPCKERHIILRSIDLGASEEITTYEQLGDFNHVGSPFSIPKAALALAGFHPAYGEESFVSLEQQLDAFGSGIELTMLSAIPAGSGLGTSSILAATVLGALNDFCGLSWDKSEIGRRTLVLEQLLTTGGGWQDQFGGLLQGVKLLQTGRGFEQTPDVRYLPNDLFVQPEYKACHLLYYTGITRTAKTILGEIVRRMFLNQHDEIELLRRMKEHTKEMYEALLRQEFNTMGTLVRRTWQQNQLLDAGTNPAEVAQLTTLIDDLCLGYKLPGAGGGGYLYMVAKDPEAAARIKKILNDRRLNANARFVDMSLSTTGLQVSRS</sequence>
<dbReference type="PANTHER" id="PTHR32463">
    <property type="entry name" value="L-FUCOSE KINASE"/>
    <property type="match status" value="1"/>
</dbReference>
<dbReference type="Gene3D" id="3.30.230.120">
    <property type="match status" value="1"/>
</dbReference>
<proteinExistence type="inferred from homology"/>
<comment type="similarity">
    <text evidence="5">Belongs to the GHMP kinase family.</text>
</comment>
<name>A0AB33IZU9_9BACT</name>
<dbReference type="PRINTS" id="PR00959">
    <property type="entry name" value="MEVGALKINASE"/>
</dbReference>
<reference evidence="9" key="1">
    <citation type="submission" date="2024-07" db="EMBL/GenBank/DDBJ databases">
        <title>Complete genome sequence of Prevotella sp. YM-2024 GTC17254.</title>
        <authorList>
            <person name="Hayashi M."/>
            <person name="Muto Y."/>
            <person name="Tanaka K."/>
            <person name="Niwa H."/>
        </authorList>
    </citation>
    <scope>NUCLEOTIDE SEQUENCE</scope>
    <source>
        <strain evidence="9">GTC17254</strain>
    </source>
</reference>
<dbReference type="EMBL" id="AP035786">
    <property type="protein sequence ID" value="BFO74939.1"/>
    <property type="molecule type" value="Genomic_DNA"/>
</dbReference>
<keyword evidence="3" id="KW-0418">Kinase</keyword>
<dbReference type="NCBIfam" id="NF009948">
    <property type="entry name" value="PRK13412.1"/>
    <property type="match status" value="1"/>
</dbReference>
<dbReference type="GO" id="GO:0016779">
    <property type="term" value="F:nucleotidyltransferase activity"/>
    <property type="evidence" value="ECO:0007669"/>
    <property type="project" value="UniProtKB-KW"/>
</dbReference>
<evidence type="ECO:0000256" key="2">
    <source>
        <dbReference type="ARBA" id="ARBA00022741"/>
    </source>
</evidence>
<evidence type="ECO:0000256" key="5">
    <source>
        <dbReference type="ARBA" id="ARBA00038121"/>
    </source>
</evidence>
<keyword evidence="1" id="KW-0808">Transferase</keyword>
<dbReference type="Pfam" id="PF08544">
    <property type="entry name" value="GHMP_kinases_C"/>
    <property type="match status" value="1"/>
</dbReference>
<evidence type="ECO:0000256" key="3">
    <source>
        <dbReference type="ARBA" id="ARBA00022777"/>
    </source>
</evidence>
<dbReference type="Pfam" id="PF00288">
    <property type="entry name" value="GHMP_kinases_N"/>
    <property type="match status" value="1"/>
</dbReference>
<dbReference type="SUPFAM" id="SSF55060">
    <property type="entry name" value="GHMP Kinase, C-terminal domain"/>
    <property type="match status" value="1"/>
</dbReference>
<dbReference type="InterPro" id="IPR020568">
    <property type="entry name" value="Ribosomal_Su5_D2-typ_SF"/>
</dbReference>
<keyword evidence="2" id="KW-0547">Nucleotide-binding</keyword>
<organism evidence="9">
    <name type="scientific">Prevotella sp. GTC17254</name>
    <dbReference type="NCBI Taxonomy" id="3236794"/>
    <lineage>
        <taxon>Bacteria</taxon>
        <taxon>Pseudomonadati</taxon>
        <taxon>Bacteroidota</taxon>
        <taxon>Bacteroidia</taxon>
        <taxon>Bacteroidales</taxon>
        <taxon>Prevotellaceae</taxon>
        <taxon>Prevotella</taxon>
    </lineage>
</organism>
<dbReference type="GO" id="GO:0005524">
    <property type="term" value="F:ATP binding"/>
    <property type="evidence" value="ECO:0007669"/>
    <property type="project" value="UniProtKB-KW"/>
</dbReference>